<gene>
    <name evidence="2" type="ORF">K493DRAFT_327606</name>
</gene>
<comment type="caution">
    <text evidence="2">The sequence shown here is derived from an EMBL/GenBank/DDBJ whole genome shotgun (WGS) entry which is preliminary data.</text>
</comment>
<dbReference type="OrthoDB" id="5588185at2759"/>
<evidence type="ECO:0000313" key="3">
    <source>
        <dbReference type="Proteomes" id="UP000193498"/>
    </source>
</evidence>
<dbReference type="InterPro" id="IPR015943">
    <property type="entry name" value="WD40/YVTN_repeat-like_dom_sf"/>
</dbReference>
<dbReference type="InParanoid" id="A0A1Y1VR79"/>
<organism evidence="2 3">
    <name type="scientific">Basidiobolus meristosporus CBS 931.73</name>
    <dbReference type="NCBI Taxonomy" id="1314790"/>
    <lineage>
        <taxon>Eukaryota</taxon>
        <taxon>Fungi</taxon>
        <taxon>Fungi incertae sedis</taxon>
        <taxon>Zoopagomycota</taxon>
        <taxon>Entomophthoromycotina</taxon>
        <taxon>Basidiobolomycetes</taxon>
        <taxon>Basidiobolales</taxon>
        <taxon>Basidiobolaceae</taxon>
        <taxon>Basidiobolus</taxon>
    </lineage>
</organism>
<feature type="chain" id="PRO_5013073210" evidence="1">
    <location>
        <begin position="28"/>
        <end position="383"/>
    </location>
</feature>
<dbReference type="SUPFAM" id="SSF63825">
    <property type="entry name" value="YWTD domain"/>
    <property type="match status" value="1"/>
</dbReference>
<dbReference type="Gene3D" id="2.130.10.10">
    <property type="entry name" value="YVTN repeat-like/Quinoprotein amine dehydrogenase"/>
    <property type="match status" value="1"/>
</dbReference>
<proteinExistence type="predicted"/>
<dbReference type="Proteomes" id="UP000193498">
    <property type="component" value="Unassembled WGS sequence"/>
</dbReference>
<feature type="signal peptide" evidence="1">
    <location>
        <begin position="1"/>
        <end position="27"/>
    </location>
</feature>
<keyword evidence="1" id="KW-0732">Signal</keyword>
<protein>
    <submittedName>
        <fullName evidence="2">Uncharacterized protein</fullName>
    </submittedName>
</protein>
<dbReference type="AlphaFoldDB" id="A0A1Y1VR79"/>
<evidence type="ECO:0000256" key="1">
    <source>
        <dbReference type="SAM" id="SignalP"/>
    </source>
</evidence>
<name>A0A1Y1VR79_9FUNG</name>
<reference evidence="2 3" key="1">
    <citation type="submission" date="2016-07" db="EMBL/GenBank/DDBJ databases">
        <title>Pervasive Adenine N6-methylation of Active Genes in Fungi.</title>
        <authorList>
            <consortium name="DOE Joint Genome Institute"/>
            <person name="Mondo S.J."/>
            <person name="Dannebaum R.O."/>
            <person name="Kuo R.C."/>
            <person name="Labutti K."/>
            <person name="Haridas S."/>
            <person name="Kuo A."/>
            <person name="Salamov A."/>
            <person name="Ahrendt S.R."/>
            <person name="Lipzen A."/>
            <person name="Sullivan W."/>
            <person name="Andreopoulos W.B."/>
            <person name="Clum A."/>
            <person name="Lindquist E."/>
            <person name="Daum C."/>
            <person name="Ramamoorthy G.K."/>
            <person name="Gryganskyi A."/>
            <person name="Culley D."/>
            <person name="Magnuson J.K."/>
            <person name="James T.Y."/>
            <person name="O'Malley M.A."/>
            <person name="Stajich J.E."/>
            <person name="Spatafora J.W."/>
            <person name="Visel A."/>
            <person name="Grigoriev I.V."/>
        </authorList>
    </citation>
    <scope>NUCLEOTIDE SEQUENCE [LARGE SCALE GENOMIC DNA]</scope>
    <source>
        <strain evidence="2 3">CBS 931.73</strain>
    </source>
</reference>
<evidence type="ECO:0000313" key="2">
    <source>
        <dbReference type="EMBL" id="ORX63244.1"/>
    </source>
</evidence>
<keyword evidence="3" id="KW-1185">Reference proteome</keyword>
<sequence length="383" mass="41341">MVLMLHFNTLALFLVSTLCSIQVDAAAAPICTNRIDEYHLPPTEMTHELLKLPNSDMILISQMSNSKLVKVQLGPDGQVTGIEAHSLGGPNAGLHGLSLSTEYPGMIWCTAEYLNQLLLVDPQPQSLEAPPIIHRTIHVAAPGKGPHYIGEYGDFLWATLKESGHALRLNHKDYSANQTLFPTKPSPIFVAQHPTNKDFYVTQDQGSSLLRITSNGTTSQIPIPSQFGSTPVGAISGPHGVWFVLLGSNTTGTGTFGRINDNGQITWFTLKSNQAKGASLLHLAFESGPDPSHPTLWLLASSIVNTNAKDMIIKVQFDETYSTIVSEQASALPTQLSMAHRILAIGGNVWATELSTAILARLSSTPGCAHRNSPNIRTEKDLA</sequence>
<dbReference type="EMBL" id="MCFE01001352">
    <property type="protein sequence ID" value="ORX63244.1"/>
    <property type="molecule type" value="Genomic_DNA"/>
</dbReference>
<accession>A0A1Y1VR79</accession>